<dbReference type="PANTHER" id="PTHR15454:SF56">
    <property type="entry name" value="PROTEIN PHOSPHATASE 1 REGULATORY SUBUNIT 7-RELATED"/>
    <property type="match status" value="1"/>
</dbReference>
<dbReference type="PROSITE" id="PS51450">
    <property type="entry name" value="LRR"/>
    <property type="match status" value="3"/>
</dbReference>
<evidence type="ECO:0000313" key="5">
    <source>
        <dbReference type="Proteomes" id="UP000053237"/>
    </source>
</evidence>
<protein>
    <submittedName>
        <fullName evidence="4">Uncharacterized protein</fullName>
    </submittedName>
</protein>
<dbReference type="AlphaFoldDB" id="A0A024G053"/>
<dbReference type="InterPro" id="IPR003591">
    <property type="entry name" value="Leu-rich_rpt_typical-subtyp"/>
</dbReference>
<dbReference type="PANTHER" id="PTHR15454">
    <property type="entry name" value="NISCHARIN RELATED"/>
    <property type="match status" value="1"/>
</dbReference>
<dbReference type="GO" id="GO:0005737">
    <property type="term" value="C:cytoplasm"/>
    <property type="evidence" value="ECO:0007669"/>
    <property type="project" value="TreeGrafter"/>
</dbReference>
<feature type="region of interest" description="Disordered" evidence="3">
    <location>
        <begin position="332"/>
        <end position="432"/>
    </location>
</feature>
<dbReference type="InterPro" id="IPR032675">
    <property type="entry name" value="LRR_dom_sf"/>
</dbReference>
<sequence length="432" mass="48022">MAQTCRRHKIKKLTKDKIELLLPEILVGNSLDLSVRGIEAILTFEGLEKCTKVDISSNRITNLPSLSPIKNATMLKLNNNKLRSESLTQLGLLRKLVTLNLGNNQISRLPKDSLRALNKLKALVLNDNMIQTLDWLPKLSALGSLIISHNRISELDSRIILRLPNLIKLSLSHNQLTEIPDLSALPHLGELRLSHNNIQRVPSTLANNICLKLLDLGHNAVDDWSGVEALRSLEHLKQLNLRGNPIAGNSQTVESSDSKARVVDEKTTLYSKTMKQMFPHLVIRDGERVRGKKSHGYEAGMTKRKIKVKSGANFDDSKADVRDDKFEKLHAEGVSRFKHPPYEANTNPQSDGNEAKGQTDSGGVNPPKPDKKRKASSSEKQSRMDPASGVLQMRNCKRPAHRNRNLILPNEAHPPRLAPIDTVGLGGESAWD</sequence>
<dbReference type="OrthoDB" id="1517790at2759"/>
<reference evidence="4 5" key="1">
    <citation type="submission" date="2012-05" db="EMBL/GenBank/DDBJ databases">
        <title>Recombination and specialization in a pathogen metapopulation.</title>
        <authorList>
            <person name="Gardiner A."/>
            <person name="Kemen E."/>
            <person name="Schultz-Larsen T."/>
            <person name="MacLean D."/>
            <person name="Van Oosterhout C."/>
            <person name="Jones J.D.G."/>
        </authorList>
    </citation>
    <scope>NUCLEOTIDE SEQUENCE [LARGE SCALE GENOMIC DNA]</scope>
    <source>
        <strain evidence="4 5">Ac Nc2</strain>
    </source>
</reference>
<accession>A0A024G053</accession>
<dbReference type="Proteomes" id="UP000053237">
    <property type="component" value="Unassembled WGS sequence"/>
</dbReference>
<dbReference type="STRING" id="65357.A0A024G053"/>
<dbReference type="InterPro" id="IPR001611">
    <property type="entry name" value="Leu-rich_rpt"/>
</dbReference>
<gene>
    <name evidence="4" type="ORF">BN9_010160</name>
</gene>
<evidence type="ECO:0000256" key="2">
    <source>
        <dbReference type="ARBA" id="ARBA00022737"/>
    </source>
</evidence>
<keyword evidence="5" id="KW-1185">Reference proteome</keyword>
<evidence type="ECO:0000313" key="4">
    <source>
        <dbReference type="EMBL" id="CCI40232.1"/>
    </source>
</evidence>
<proteinExistence type="predicted"/>
<comment type="caution">
    <text evidence="4">The sequence shown here is derived from an EMBL/GenBank/DDBJ whole genome shotgun (WGS) entry which is preliminary data.</text>
</comment>
<evidence type="ECO:0000256" key="3">
    <source>
        <dbReference type="SAM" id="MobiDB-lite"/>
    </source>
</evidence>
<feature type="compositionally biased region" description="Polar residues" evidence="3">
    <location>
        <begin position="344"/>
        <end position="362"/>
    </location>
</feature>
<dbReference type="SMART" id="SM00364">
    <property type="entry name" value="LRR_BAC"/>
    <property type="match status" value="4"/>
</dbReference>
<name>A0A024G053_9STRA</name>
<keyword evidence="1" id="KW-0433">Leucine-rich repeat</keyword>
<evidence type="ECO:0000256" key="1">
    <source>
        <dbReference type="ARBA" id="ARBA00022614"/>
    </source>
</evidence>
<dbReference type="Pfam" id="PF13855">
    <property type="entry name" value="LRR_8"/>
    <property type="match status" value="1"/>
</dbReference>
<dbReference type="EMBL" id="CAIX01000007">
    <property type="protein sequence ID" value="CCI40232.1"/>
    <property type="molecule type" value="Genomic_DNA"/>
</dbReference>
<feature type="compositionally biased region" description="Basic residues" evidence="3">
    <location>
        <begin position="395"/>
        <end position="404"/>
    </location>
</feature>
<dbReference type="Gene3D" id="3.80.10.10">
    <property type="entry name" value="Ribonuclease Inhibitor"/>
    <property type="match status" value="2"/>
</dbReference>
<keyword evidence="2" id="KW-0677">Repeat</keyword>
<dbReference type="SMART" id="SM00369">
    <property type="entry name" value="LRR_TYP"/>
    <property type="match status" value="5"/>
</dbReference>
<dbReference type="InParanoid" id="A0A024G053"/>
<organism evidence="4 5">
    <name type="scientific">Albugo candida</name>
    <dbReference type="NCBI Taxonomy" id="65357"/>
    <lineage>
        <taxon>Eukaryota</taxon>
        <taxon>Sar</taxon>
        <taxon>Stramenopiles</taxon>
        <taxon>Oomycota</taxon>
        <taxon>Peronosporomycetes</taxon>
        <taxon>Albuginales</taxon>
        <taxon>Albuginaceae</taxon>
        <taxon>Albugo</taxon>
    </lineage>
</organism>
<dbReference type="Pfam" id="PF00560">
    <property type="entry name" value="LRR_1"/>
    <property type="match status" value="1"/>
</dbReference>
<dbReference type="SUPFAM" id="SSF52058">
    <property type="entry name" value="L domain-like"/>
    <property type="match status" value="1"/>
</dbReference>